<organism evidence="1 2">
    <name type="scientific">Penicillium brasilianum</name>
    <dbReference type="NCBI Taxonomy" id="104259"/>
    <lineage>
        <taxon>Eukaryota</taxon>
        <taxon>Fungi</taxon>
        <taxon>Dikarya</taxon>
        <taxon>Ascomycota</taxon>
        <taxon>Pezizomycotina</taxon>
        <taxon>Eurotiomycetes</taxon>
        <taxon>Eurotiomycetidae</taxon>
        <taxon>Eurotiales</taxon>
        <taxon>Aspergillaceae</taxon>
        <taxon>Penicillium</taxon>
    </lineage>
</organism>
<name>A0A0F7TJ58_PENBI</name>
<gene>
    <name evidence="1" type="ORF">PMG11_02981</name>
</gene>
<dbReference type="EMBL" id="CDHK01000002">
    <property type="protein sequence ID" value="CEJ56783.1"/>
    <property type="molecule type" value="Genomic_DNA"/>
</dbReference>
<proteinExistence type="predicted"/>
<protein>
    <submittedName>
        <fullName evidence="1">Uncharacterized protein</fullName>
    </submittedName>
</protein>
<accession>A0A0F7TJ58</accession>
<evidence type="ECO:0000313" key="2">
    <source>
        <dbReference type="Proteomes" id="UP000042958"/>
    </source>
</evidence>
<keyword evidence="2" id="KW-1185">Reference proteome</keyword>
<reference evidence="2" key="1">
    <citation type="journal article" date="2015" name="Genome Announc.">
        <title>Draft genome sequence of the fungus Penicillium brasilianum MG11.</title>
        <authorList>
            <person name="Horn F."/>
            <person name="Linde J."/>
            <person name="Mattern D.J."/>
            <person name="Walther G."/>
            <person name="Guthke R."/>
            <person name="Brakhage A.A."/>
            <person name="Valiante V."/>
        </authorList>
    </citation>
    <scope>NUCLEOTIDE SEQUENCE [LARGE SCALE GENOMIC DNA]</scope>
    <source>
        <strain evidence="2">MG11</strain>
    </source>
</reference>
<sequence>MGLAGPLNTRLRVGISRERESSNILEHHFTEESAQDNLAQARLSCVLENNSPKQSAFQSSMPIRLLCSGTSMQTFLERTDIAS</sequence>
<dbReference type="Proteomes" id="UP000042958">
    <property type="component" value="Unassembled WGS sequence"/>
</dbReference>
<evidence type="ECO:0000313" key="1">
    <source>
        <dbReference type="EMBL" id="CEJ56783.1"/>
    </source>
</evidence>
<dbReference type="AlphaFoldDB" id="A0A0F7TJ58"/>